<dbReference type="PANTHER" id="PTHR24355:SF30">
    <property type="entry name" value="SERINE_THREONINE-PROTEIN KINASE 32B ISOFORM X1"/>
    <property type="match status" value="1"/>
</dbReference>
<dbReference type="PROSITE" id="PS51285">
    <property type="entry name" value="AGC_KINASE_CTER"/>
    <property type="match status" value="1"/>
</dbReference>
<dbReference type="InterPro" id="IPR017441">
    <property type="entry name" value="Protein_kinase_ATP_BS"/>
</dbReference>
<dbReference type="SMART" id="SM00220">
    <property type="entry name" value="S_TKc"/>
    <property type="match status" value="1"/>
</dbReference>
<feature type="compositionally biased region" description="Low complexity" evidence="7">
    <location>
        <begin position="384"/>
        <end position="395"/>
    </location>
</feature>
<dbReference type="GO" id="GO:0005524">
    <property type="term" value="F:ATP binding"/>
    <property type="evidence" value="ECO:0007669"/>
    <property type="project" value="UniProtKB-UniRule"/>
</dbReference>
<keyword evidence="1" id="KW-0723">Serine/threonine-protein kinase</keyword>
<feature type="domain" description="Protein kinase" evidence="8">
    <location>
        <begin position="22"/>
        <end position="282"/>
    </location>
</feature>
<comment type="caution">
    <text evidence="10">The sequence shown here is derived from an EMBL/GenBank/DDBJ whole genome shotgun (WGS) entry which is preliminary data.</text>
</comment>
<name>A0A9N9A220_9GLOM</name>
<proteinExistence type="predicted"/>
<feature type="compositionally biased region" description="Low complexity" evidence="7">
    <location>
        <begin position="639"/>
        <end position="650"/>
    </location>
</feature>
<feature type="compositionally biased region" description="Low complexity" evidence="7">
    <location>
        <begin position="523"/>
        <end position="538"/>
    </location>
</feature>
<evidence type="ECO:0000259" key="9">
    <source>
        <dbReference type="PROSITE" id="PS51285"/>
    </source>
</evidence>
<evidence type="ECO:0000256" key="3">
    <source>
        <dbReference type="ARBA" id="ARBA00022741"/>
    </source>
</evidence>
<evidence type="ECO:0000256" key="2">
    <source>
        <dbReference type="ARBA" id="ARBA00022679"/>
    </source>
</evidence>
<dbReference type="SUPFAM" id="SSF56112">
    <property type="entry name" value="Protein kinase-like (PK-like)"/>
    <property type="match status" value="1"/>
</dbReference>
<dbReference type="PROSITE" id="PS00108">
    <property type="entry name" value="PROTEIN_KINASE_ST"/>
    <property type="match status" value="1"/>
</dbReference>
<feature type="compositionally biased region" description="Polar residues" evidence="7">
    <location>
        <begin position="466"/>
        <end position="515"/>
    </location>
</feature>
<keyword evidence="2" id="KW-0808">Transferase</keyword>
<keyword evidence="4" id="KW-0418">Kinase</keyword>
<dbReference type="CDD" id="cd05578">
    <property type="entry name" value="STKc_Yank1"/>
    <property type="match status" value="1"/>
</dbReference>
<dbReference type="PROSITE" id="PS00107">
    <property type="entry name" value="PROTEIN_KINASE_ATP"/>
    <property type="match status" value="1"/>
</dbReference>
<reference evidence="10" key="1">
    <citation type="submission" date="2021-06" db="EMBL/GenBank/DDBJ databases">
        <authorList>
            <person name="Kallberg Y."/>
            <person name="Tangrot J."/>
            <person name="Rosling A."/>
        </authorList>
    </citation>
    <scope>NUCLEOTIDE SEQUENCE</scope>
    <source>
        <strain evidence="10">IA702</strain>
    </source>
</reference>
<gene>
    <name evidence="10" type="ORF">POCULU_LOCUS3244</name>
</gene>
<feature type="binding site" evidence="6">
    <location>
        <position position="51"/>
    </location>
    <ligand>
        <name>ATP</name>
        <dbReference type="ChEBI" id="CHEBI:30616"/>
    </ligand>
</feature>
<feature type="compositionally biased region" description="Low complexity" evidence="7">
    <location>
        <begin position="580"/>
        <end position="590"/>
    </location>
</feature>
<evidence type="ECO:0000313" key="11">
    <source>
        <dbReference type="Proteomes" id="UP000789572"/>
    </source>
</evidence>
<keyword evidence="5 6" id="KW-0067">ATP-binding</keyword>
<organism evidence="10 11">
    <name type="scientific">Paraglomus occultum</name>
    <dbReference type="NCBI Taxonomy" id="144539"/>
    <lineage>
        <taxon>Eukaryota</taxon>
        <taxon>Fungi</taxon>
        <taxon>Fungi incertae sedis</taxon>
        <taxon>Mucoromycota</taxon>
        <taxon>Glomeromycotina</taxon>
        <taxon>Glomeromycetes</taxon>
        <taxon>Paraglomerales</taxon>
        <taxon>Paraglomeraceae</taxon>
        <taxon>Paraglomus</taxon>
    </lineage>
</organism>
<dbReference type="InterPro" id="IPR000961">
    <property type="entry name" value="AGC-kinase_C"/>
</dbReference>
<feature type="compositionally biased region" description="Low complexity" evidence="7">
    <location>
        <begin position="403"/>
        <end position="416"/>
    </location>
</feature>
<feature type="compositionally biased region" description="Polar residues" evidence="7">
    <location>
        <begin position="651"/>
        <end position="665"/>
    </location>
</feature>
<dbReference type="OrthoDB" id="354826at2759"/>
<dbReference type="Pfam" id="PF00069">
    <property type="entry name" value="Pkinase"/>
    <property type="match status" value="1"/>
</dbReference>
<evidence type="ECO:0000259" key="8">
    <source>
        <dbReference type="PROSITE" id="PS50011"/>
    </source>
</evidence>
<dbReference type="InterPro" id="IPR000719">
    <property type="entry name" value="Prot_kinase_dom"/>
</dbReference>
<evidence type="ECO:0000256" key="7">
    <source>
        <dbReference type="SAM" id="MobiDB-lite"/>
    </source>
</evidence>
<feature type="domain" description="AGC-kinase C-terminal" evidence="9">
    <location>
        <begin position="283"/>
        <end position="365"/>
    </location>
</feature>
<evidence type="ECO:0000256" key="4">
    <source>
        <dbReference type="ARBA" id="ARBA00022777"/>
    </source>
</evidence>
<dbReference type="Gene3D" id="1.10.510.10">
    <property type="entry name" value="Transferase(Phosphotransferase) domain 1"/>
    <property type="match status" value="1"/>
</dbReference>
<feature type="compositionally biased region" description="Polar residues" evidence="7">
    <location>
        <begin position="567"/>
        <end position="579"/>
    </location>
</feature>
<dbReference type="Proteomes" id="UP000789572">
    <property type="component" value="Unassembled WGS sequence"/>
</dbReference>
<dbReference type="PANTHER" id="PTHR24355">
    <property type="entry name" value="G PROTEIN-COUPLED RECEPTOR KINASE/RIBOSOMAL PROTEIN S6 KINASE"/>
    <property type="match status" value="1"/>
</dbReference>
<dbReference type="EMBL" id="CAJVPJ010000346">
    <property type="protein sequence ID" value="CAG8514477.1"/>
    <property type="molecule type" value="Genomic_DNA"/>
</dbReference>
<evidence type="ECO:0000256" key="6">
    <source>
        <dbReference type="PROSITE-ProRule" id="PRU10141"/>
    </source>
</evidence>
<dbReference type="InterPro" id="IPR011009">
    <property type="entry name" value="Kinase-like_dom_sf"/>
</dbReference>
<accession>A0A9N9A220</accession>
<dbReference type="FunFam" id="3.30.200.20:FF:000354">
    <property type="entry name" value="AGC/YANK protein kinase"/>
    <property type="match status" value="1"/>
</dbReference>
<dbReference type="GO" id="GO:0007186">
    <property type="term" value="P:G protein-coupled receptor signaling pathway"/>
    <property type="evidence" value="ECO:0007669"/>
    <property type="project" value="TreeGrafter"/>
</dbReference>
<feature type="region of interest" description="Disordered" evidence="7">
    <location>
        <begin position="639"/>
        <end position="665"/>
    </location>
</feature>
<feature type="compositionally biased region" description="Low complexity" evidence="7">
    <location>
        <begin position="552"/>
        <end position="566"/>
    </location>
</feature>
<dbReference type="PROSITE" id="PS50011">
    <property type="entry name" value="PROTEIN_KINASE_DOM"/>
    <property type="match status" value="1"/>
</dbReference>
<feature type="region of interest" description="Disordered" evidence="7">
    <location>
        <begin position="362"/>
        <end position="448"/>
    </location>
</feature>
<dbReference type="FunFam" id="1.10.510.10:FF:000639">
    <property type="entry name" value="Related to serine/threonine protein kinase"/>
    <property type="match status" value="1"/>
</dbReference>
<evidence type="ECO:0000256" key="5">
    <source>
        <dbReference type="ARBA" id="ARBA00022840"/>
    </source>
</evidence>
<feature type="region of interest" description="Disordered" evidence="7">
    <location>
        <begin position="465"/>
        <end position="590"/>
    </location>
</feature>
<dbReference type="InterPro" id="IPR008271">
    <property type="entry name" value="Ser/Thr_kinase_AS"/>
</dbReference>
<dbReference type="Gene3D" id="3.30.200.20">
    <property type="entry name" value="Phosphorylase Kinase, domain 1"/>
    <property type="match status" value="1"/>
</dbReference>
<protein>
    <submittedName>
        <fullName evidence="10">559_t:CDS:1</fullName>
    </submittedName>
</protein>
<dbReference type="AlphaFoldDB" id="A0A9N9A220"/>
<dbReference type="GO" id="GO:0001664">
    <property type="term" value="F:G protein-coupled receptor binding"/>
    <property type="evidence" value="ECO:0007669"/>
    <property type="project" value="TreeGrafter"/>
</dbReference>
<keyword evidence="11" id="KW-1185">Reference proteome</keyword>
<sequence>MGAGCCKEEEIDFDAEVELSHFHLLRSVGKGAFGKVRVVQHKKSKTLYALKYINKAKCIKMRAVENIIQERRLLEEIEFPLVCNLRYAFQDDENLFMILDLMLGGDLRFHLERQGPMNEEVVKFYVAEVALGLDYLHTRKIIHRDLKPDNVLLDEKGHAHLTDFNIAVHFNEKKPLTSVAGSMAYMAPEVLTKKGYLSSVDWWSLGVVMYELLFSKRPFKGKTNVNLTQAILHEPLQFPEDVHKMVSDDCIDCLKRFCERDISKRLGCGPDGLEEIKRHPWFAGMEWDKLLAKETIPPFVPDSKQANFDATHELEELLLEDNPLKAKKRANPNQDLSELSKEMRMMEEKFVVYDYTKMARRNHNGMSTPEMSVRGEGYHNNATRSKSGSRSSGSSTAVEKAGSSSSSPTSVDFVSTLPPPPPQAMTRLPHNGHETDSRTLPGDEYNNHKWMDQKASSEWLNEHPASVQNRELQRKATQNSNSSRLYRQSSTVSHEGDSPTSKQRPQITTHSQPVQYTEGHARSPSSLSTLTQSTSTSLSPPPRVQSPILRATSPPTSRPTSPLPSTFAGQSQQTSIRNMSSIGSSGSFGRSSAQKMINALEIQPVGNHRSSLHETFMGQSNVAKKVWGASDFGVEGSLSGNSIGSQLSSSDTTGHYRSTSDVSTGSGALSAVGVPSF</sequence>
<dbReference type="GO" id="GO:0009966">
    <property type="term" value="P:regulation of signal transduction"/>
    <property type="evidence" value="ECO:0007669"/>
    <property type="project" value="TreeGrafter"/>
</dbReference>
<evidence type="ECO:0000256" key="1">
    <source>
        <dbReference type="ARBA" id="ARBA00022527"/>
    </source>
</evidence>
<evidence type="ECO:0000313" key="10">
    <source>
        <dbReference type="EMBL" id="CAG8514477.1"/>
    </source>
</evidence>
<keyword evidence="3 6" id="KW-0547">Nucleotide-binding</keyword>
<dbReference type="GO" id="GO:0004703">
    <property type="term" value="F:G protein-coupled receptor kinase activity"/>
    <property type="evidence" value="ECO:0007669"/>
    <property type="project" value="TreeGrafter"/>
</dbReference>